<reference evidence="2" key="2">
    <citation type="submission" date="2025-08" db="UniProtKB">
        <authorList>
            <consortium name="Ensembl"/>
        </authorList>
    </citation>
    <scope>IDENTIFICATION</scope>
    <source>
        <strain evidence="2">Boxer</strain>
    </source>
</reference>
<dbReference type="OrthoDB" id="10627590at2759"/>
<feature type="compositionally biased region" description="Low complexity" evidence="1">
    <location>
        <begin position="64"/>
        <end position="80"/>
    </location>
</feature>
<keyword evidence="3" id="KW-1185">Reference proteome</keyword>
<dbReference type="GeneTree" id="ENSGT00410000028070"/>
<dbReference type="Ensembl" id="ENSCAFT00845048563.1">
    <property type="protein sequence ID" value="ENSCAFP00845038095.1"/>
    <property type="gene ID" value="ENSCAFG00845027550.1"/>
</dbReference>
<dbReference type="Proteomes" id="UP000805418">
    <property type="component" value="Chromosome 18"/>
</dbReference>
<protein>
    <submittedName>
        <fullName evidence="2">Uncharacterized protein</fullName>
    </submittedName>
</protein>
<feature type="compositionally biased region" description="Low complexity" evidence="1">
    <location>
        <begin position="87"/>
        <end position="107"/>
    </location>
</feature>
<reference evidence="2" key="1">
    <citation type="submission" date="2020-03" db="EMBL/GenBank/DDBJ databases">
        <title>Long-read based genome assembly of a Labrador retriever dog.</title>
        <authorList>
            <person name="Eory L."/>
            <person name="Zhang W."/>
            <person name="Schoenebeck J."/>
        </authorList>
    </citation>
    <scope>NUCLEOTIDE SEQUENCE [LARGE SCALE GENOMIC DNA]</scope>
    <source>
        <strain evidence="2">Labrador retriever</strain>
    </source>
</reference>
<evidence type="ECO:0000313" key="2">
    <source>
        <dbReference type="Ensembl" id="ENSCAFP00845038095.1"/>
    </source>
</evidence>
<accession>A0A8I3Q233</accession>
<organism evidence="2 3">
    <name type="scientific">Canis lupus familiaris</name>
    <name type="common">Dog</name>
    <name type="synonym">Canis familiaris</name>
    <dbReference type="NCBI Taxonomy" id="9615"/>
    <lineage>
        <taxon>Eukaryota</taxon>
        <taxon>Metazoa</taxon>
        <taxon>Chordata</taxon>
        <taxon>Craniata</taxon>
        <taxon>Vertebrata</taxon>
        <taxon>Euteleostomi</taxon>
        <taxon>Mammalia</taxon>
        <taxon>Eutheria</taxon>
        <taxon>Laurasiatheria</taxon>
        <taxon>Carnivora</taxon>
        <taxon>Caniformia</taxon>
        <taxon>Canidae</taxon>
        <taxon>Canis</taxon>
    </lineage>
</organism>
<reference evidence="2" key="3">
    <citation type="submission" date="2025-09" db="UniProtKB">
        <authorList>
            <consortium name="Ensembl"/>
        </authorList>
    </citation>
    <scope>IDENTIFICATION</scope>
    <source>
        <strain evidence="2">Boxer</strain>
    </source>
</reference>
<evidence type="ECO:0000256" key="1">
    <source>
        <dbReference type="SAM" id="MobiDB-lite"/>
    </source>
</evidence>
<name>A0A8I3Q233_CANLF</name>
<evidence type="ECO:0000313" key="3">
    <source>
        <dbReference type="Proteomes" id="UP000805418"/>
    </source>
</evidence>
<proteinExistence type="predicted"/>
<feature type="region of interest" description="Disordered" evidence="1">
    <location>
        <begin position="64"/>
        <end position="108"/>
    </location>
</feature>
<sequence>MTLKLKDLFISRQMVHLHNRYNLASYFNQPRCLSLLSSEVSWSKVLESSLPRKASWSYWKLWLSSGGRSPSSESGRTTRSLRTVGLARSVRGASASASSSPRASPRPGTAVLPEHFLYLFLSPYPDGLEEVTGLCNKDTRTYQHRFKYLFL</sequence>
<dbReference type="AlphaFoldDB" id="A0A8I3Q233"/>